<evidence type="ECO:0000313" key="2">
    <source>
        <dbReference type="Proteomes" id="UP000288079"/>
    </source>
</evidence>
<name>A0A401LNJ2_9BACE</name>
<dbReference type="Proteomes" id="UP000288079">
    <property type="component" value="Unassembled WGS sequence"/>
</dbReference>
<organism evidence="1 2">
    <name type="scientific">Bacteroides faecalis</name>
    <dbReference type="NCBI Taxonomy" id="2447885"/>
    <lineage>
        <taxon>Bacteria</taxon>
        <taxon>Pseudomonadati</taxon>
        <taxon>Bacteroidota</taxon>
        <taxon>Bacteroidia</taxon>
        <taxon>Bacteroidales</taxon>
        <taxon>Bacteroidaceae</taxon>
        <taxon>Bacteroides</taxon>
    </lineage>
</organism>
<dbReference type="AlphaFoldDB" id="A0A401LNJ2"/>
<dbReference type="InterPro" id="IPR032774">
    <property type="entry name" value="WG_beta_rep"/>
</dbReference>
<gene>
    <name evidence="1" type="ORF">KGMB02408_00180</name>
</gene>
<dbReference type="OrthoDB" id="1047425at2"/>
<proteinExistence type="predicted"/>
<dbReference type="RefSeq" id="WP_160119347.1">
    <property type="nucleotide sequence ID" value="NZ_BHWB01000001.1"/>
</dbReference>
<keyword evidence="2" id="KW-1185">Reference proteome</keyword>
<dbReference type="Pfam" id="PF14903">
    <property type="entry name" value="WG_beta_rep"/>
    <property type="match status" value="2"/>
</dbReference>
<accession>A0A401LNJ2</accession>
<dbReference type="EMBL" id="BHWB01000001">
    <property type="protein sequence ID" value="GCB33073.1"/>
    <property type="molecule type" value="Genomic_DNA"/>
</dbReference>
<sequence length="66" mass="7417">MYNDVGNFHEGLAWICSGDSNAYYGFKGLQFGFIDQTGKIIIPMTYDDATSFYNGKALVYQKKCSI</sequence>
<comment type="caution">
    <text evidence="1">The sequence shown here is derived from an EMBL/GenBank/DDBJ whole genome shotgun (WGS) entry which is preliminary data.</text>
</comment>
<reference evidence="1 2" key="1">
    <citation type="submission" date="2018-10" db="EMBL/GenBank/DDBJ databases">
        <title>Draft Genome Sequence of Bacteroides sp. KCTC 15687.</title>
        <authorList>
            <person name="Yu S.Y."/>
            <person name="Kim J.S."/>
            <person name="Oh B.S."/>
            <person name="Park S.H."/>
            <person name="Kang S.W."/>
            <person name="Park J.E."/>
            <person name="Choi S.H."/>
            <person name="Han K.I."/>
            <person name="Lee K.C."/>
            <person name="Eom M.K."/>
            <person name="Suh M.K."/>
            <person name="Lee D.H."/>
            <person name="Yoon H."/>
            <person name="Kim B."/>
            <person name="Yang S.J."/>
            <person name="Lee J.S."/>
            <person name="Lee J.H."/>
        </authorList>
    </citation>
    <scope>NUCLEOTIDE SEQUENCE [LARGE SCALE GENOMIC DNA]</scope>
    <source>
        <strain evidence="1 2">KCTC 15687</strain>
    </source>
</reference>
<protein>
    <recommendedName>
        <fullName evidence="3">WG repeat-containing protein</fullName>
    </recommendedName>
</protein>
<evidence type="ECO:0000313" key="1">
    <source>
        <dbReference type="EMBL" id="GCB33073.1"/>
    </source>
</evidence>
<evidence type="ECO:0008006" key="3">
    <source>
        <dbReference type="Google" id="ProtNLM"/>
    </source>
</evidence>